<proteinExistence type="predicted"/>
<name>A0ABQ3VXI1_9LACO</name>
<protein>
    <recommendedName>
        <fullName evidence="3">DUF488 domain-containing protein</fullName>
    </recommendedName>
</protein>
<accession>A0ABQ3VXI1</accession>
<reference evidence="1 2" key="1">
    <citation type="journal article" date="2021" name="Int. J. Syst. Evol. Microbiol.">
        <title>Lentilactobacillus fungorum sp. nov., isolated from spent mushroom substrates.</title>
        <authorList>
            <person name="Tohno M."/>
            <person name="Tanizawa Y."/>
            <person name="Kojima Y."/>
            <person name="Sakamoto M."/>
            <person name="Ohkuma M."/>
            <person name="Kobayashi H."/>
        </authorList>
    </citation>
    <scope>NUCLEOTIDE SEQUENCE [LARGE SCALE GENOMIC DNA]</scope>
    <source>
        <strain evidence="1 2">YK48G</strain>
    </source>
</reference>
<dbReference type="Pfam" id="PF22752">
    <property type="entry name" value="DUF488-N3i"/>
    <property type="match status" value="1"/>
</dbReference>
<keyword evidence="2" id="KW-1185">Reference proteome</keyword>
<evidence type="ECO:0000313" key="2">
    <source>
        <dbReference type="Proteomes" id="UP000604765"/>
    </source>
</evidence>
<gene>
    <name evidence="1" type="ORF">YK48G_10520</name>
</gene>
<comment type="caution">
    <text evidence="1">The sequence shown here is derived from an EMBL/GenBank/DDBJ whole genome shotgun (WGS) entry which is preliminary data.</text>
</comment>
<dbReference type="InterPro" id="IPR052552">
    <property type="entry name" value="YeaO-like"/>
</dbReference>
<dbReference type="Proteomes" id="UP000604765">
    <property type="component" value="Unassembled WGS sequence"/>
</dbReference>
<dbReference type="PANTHER" id="PTHR36849">
    <property type="entry name" value="CYTOPLASMIC PROTEIN-RELATED"/>
    <property type="match status" value="1"/>
</dbReference>
<sequence>MTSLKLERIYDKPQDLSGYRILVDRLWPRGISKVNAKLDEWEKEIAPSKELRAWFAHDPAKFSAFKEKYVTELDTNPKTADFVQLIGDKLKNDNVILLYGAKDRENNQAVVLKQYLNTHLGQA</sequence>
<evidence type="ECO:0000313" key="1">
    <source>
        <dbReference type="EMBL" id="GHP13627.1"/>
    </source>
</evidence>
<dbReference type="RefSeq" id="WP_203629662.1">
    <property type="nucleotide sequence ID" value="NZ_BNJR01000010.1"/>
</dbReference>
<organism evidence="1 2">
    <name type="scientific">Lentilactobacillus fungorum</name>
    <dbReference type="NCBI Taxonomy" id="2201250"/>
    <lineage>
        <taxon>Bacteria</taxon>
        <taxon>Bacillati</taxon>
        <taxon>Bacillota</taxon>
        <taxon>Bacilli</taxon>
        <taxon>Lactobacillales</taxon>
        <taxon>Lactobacillaceae</taxon>
        <taxon>Lentilactobacillus</taxon>
    </lineage>
</organism>
<dbReference type="PANTHER" id="PTHR36849:SF1">
    <property type="entry name" value="CYTOPLASMIC PROTEIN"/>
    <property type="match status" value="1"/>
</dbReference>
<dbReference type="EMBL" id="BNJR01000010">
    <property type="protein sequence ID" value="GHP13627.1"/>
    <property type="molecule type" value="Genomic_DNA"/>
</dbReference>
<evidence type="ECO:0008006" key="3">
    <source>
        <dbReference type="Google" id="ProtNLM"/>
    </source>
</evidence>